<feature type="region of interest" description="Disordered" evidence="1">
    <location>
        <begin position="107"/>
        <end position="299"/>
    </location>
</feature>
<name>A0ABU2JSJ4_9ACTN</name>
<reference evidence="4" key="1">
    <citation type="submission" date="2023-07" db="EMBL/GenBank/DDBJ databases">
        <title>30 novel species of actinomycetes from the DSMZ collection.</title>
        <authorList>
            <person name="Nouioui I."/>
        </authorList>
    </citation>
    <scope>NUCLEOTIDE SEQUENCE [LARGE SCALE GENOMIC DNA]</scope>
    <source>
        <strain evidence="4">DSM 44915</strain>
    </source>
</reference>
<evidence type="ECO:0000313" key="3">
    <source>
        <dbReference type="EMBL" id="MDT0267892.1"/>
    </source>
</evidence>
<feature type="compositionally biased region" description="Low complexity" evidence="1">
    <location>
        <begin position="147"/>
        <end position="168"/>
    </location>
</feature>
<organism evidence="3 4">
    <name type="scientific">Streptomyces chisholmiae</name>
    <dbReference type="NCBI Taxonomy" id="3075540"/>
    <lineage>
        <taxon>Bacteria</taxon>
        <taxon>Bacillati</taxon>
        <taxon>Actinomycetota</taxon>
        <taxon>Actinomycetes</taxon>
        <taxon>Kitasatosporales</taxon>
        <taxon>Streptomycetaceae</taxon>
        <taxon>Streptomyces</taxon>
    </lineage>
</organism>
<feature type="compositionally biased region" description="Basic and acidic residues" evidence="1">
    <location>
        <begin position="169"/>
        <end position="271"/>
    </location>
</feature>
<sequence length="329" mass="32870">MGISRSLTLVLCAAATVAAAVGPGQALAADRPPAGDAVLVTPVAPLPGEGVGLLVPGCAGTTGGTAVSPAFTQPVRLTPNVAGTGLVGEADIERDARVGEHDVQVTCGRPEGALHGTVSVGDGTRDAAQDGAGGGRAPRSDPDPGAESSPGPTGETSTSPDAVRPFGEPGERGEPGRGAGRETDGAERDHGAGDRCGPEHRKPEQHRPAPPEQPARPEKPERPGQAEHPGRSEDPTSPERPERPDEPGHPERPGDEGAERCHGDGGGEHRSGPTGPVRAGGGGTADLATAPADPAVSWGDTIPAGLVLLTGAGATAGVRWLRSRTRAGR</sequence>
<keyword evidence="2" id="KW-0732">Signal</keyword>
<evidence type="ECO:0000313" key="4">
    <source>
        <dbReference type="Proteomes" id="UP001183410"/>
    </source>
</evidence>
<evidence type="ECO:0000256" key="1">
    <source>
        <dbReference type="SAM" id="MobiDB-lite"/>
    </source>
</evidence>
<evidence type="ECO:0000256" key="2">
    <source>
        <dbReference type="SAM" id="SignalP"/>
    </source>
</evidence>
<evidence type="ECO:0008006" key="5">
    <source>
        <dbReference type="Google" id="ProtNLM"/>
    </source>
</evidence>
<accession>A0ABU2JSJ4</accession>
<gene>
    <name evidence="3" type="ORF">RM844_16550</name>
</gene>
<dbReference type="Proteomes" id="UP001183410">
    <property type="component" value="Unassembled WGS sequence"/>
</dbReference>
<protein>
    <recommendedName>
        <fullName evidence="5">Secreted protein</fullName>
    </recommendedName>
</protein>
<dbReference type="RefSeq" id="WP_311667973.1">
    <property type="nucleotide sequence ID" value="NZ_JAVREO010000009.1"/>
</dbReference>
<feature type="chain" id="PRO_5045291792" description="Secreted protein" evidence="2">
    <location>
        <begin position="29"/>
        <end position="329"/>
    </location>
</feature>
<dbReference type="EMBL" id="JAVREO010000009">
    <property type="protein sequence ID" value="MDT0267892.1"/>
    <property type="molecule type" value="Genomic_DNA"/>
</dbReference>
<keyword evidence="4" id="KW-1185">Reference proteome</keyword>
<feature type="compositionally biased region" description="Low complexity" evidence="1">
    <location>
        <begin position="285"/>
        <end position="295"/>
    </location>
</feature>
<proteinExistence type="predicted"/>
<comment type="caution">
    <text evidence="3">The sequence shown here is derived from an EMBL/GenBank/DDBJ whole genome shotgun (WGS) entry which is preliminary data.</text>
</comment>
<feature type="signal peptide" evidence="2">
    <location>
        <begin position="1"/>
        <end position="28"/>
    </location>
</feature>